<evidence type="ECO:0000313" key="9">
    <source>
        <dbReference type="Proteomes" id="UP000008370"/>
    </source>
</evidence>
<dbReference type="GO" id="GO:0016560">
    <property type="term" value="P:protein import into peroxisome matrix, docking"/>
    <property type="evidence" value="ECO:0007669"/>
    <property type="project" value="TreeGrafter"/>
</dbReference>
<dbReference type="GO" id="GO:0005829">
    <property type="term" value="C:cytosol"/>
    <property type="evidence" value="ECO:0007669"/>
    <property type="project" value="TreeGrafter"/>
</dbReference>
<organism evidence="8 9">
    <name type="scientific">Phanerochaete carnosa (strain HHB-10118-sp)</name>
    <name type="common">White-rot fungus</name>
    <name type="synonym">Peniophora carnosa</name>
    <dbReference type="NCBI Taxonomy" id="650164"/>
    <lineage>
        <taxon>Eukaryota</taxon>
        <taxon>Fungi</taxon>
        <taxon>Dikarya</taxon>
        <taxon>Basidiomycota</taxon>
        <taxon>Agaricomycotina</taxon>
        <taxon>Agaricomycetes</taxon>
        <taxon>Polyporales</taxon>
        <taxon>Phanerochaetaceae</taxon>
        <taxon>Phanerochaete</taxon>
    </lineage>
</organism>
<dbReference type="InterPro" id="IPR024111">
    <property type="entry name" value="PEX5/PEX5L"/>
</dbReference>
<dbReference type="RefSeq" id="XP_007396949.1">
    <property type="nucleotide sequence ID" value="XM_007396887.1"/>
</dbReference>
<reference evidence="8 9" key="1">
    <citation type="journal article" date="2012" name="BMC Genomics">
        <title>Comparative genomics of the white-rot fungi, Phanerochaete carnosa and P. chrysosporium, to elucidate the genetic basis of the distinct wood types they colonize.</title>
        <authorList>
            <person name="Suzuki H."/>
            <person name="MacDonald J."/>
            <person name="Syed K."/>
            <person name="Salamov A."/>
            <person name="Hori C."/>
            <person name="Aerts A."/>
            <person name="Henrissat B."/>
            <person name="Wiebenga A."/>
            <person name="vanKuyk P.A."/>
            <person name="Barry K."/>
            <person name="Lindquist E."/>
            <person name="LaButti K."/>
            <person name="Lapidus A."/>
            <person name="Lucas S."/>
            <person name="Coutinho P."/>
            <person name="Gong Y."/>
            <person name="Samejima M."/>
            <person name="Mahadevan R."/>
            <person name="Abou-Zaid M."/>
            <person name="de Vries R.P."/>
            <person name="Igarashi K."/>
            <person name="Yadav J.S."/>
            <person name="Grigoriev I.V."/>
            <person name="Master E.R."/>
        </authorList>
    </citation>
    <scope>NUCLEOTIDE SEQUENCE [LARGE SCALE GENOMIC DNA]</scope>
    <source>
        <strain evidence="8 9">HHB-10118-sp</strain>
    </source>
</reference>
<comment type="similarity">
    <text evidence="2">Belongs to the peroxisomal targeting signal receptor family.</text>
</comment>
<protein>
    <submittedName>
        <fullName evidence="8">Uncharacterized protein</fullName>
    </submittedName>
</protein>
<dbReference type="KEGG" id="pco:PHACADRAFT_97499"/>
<proteinExistence type="inferred from homology"/>
<name>K5W540_PHACS</name>
<evidence type="ECO:0000256" key="1">
    <source>
        <dbReference type="ARBA" id="ARBA00004496"/>
    </source>
</evidence>
<dbReference type="GeneID" id="18920973"/>
<dbReference type="SMART" id="SM00028">
    <property type="entry name" value="TPR"/>
    <property type="match status" value="3"/>
</dbReference>
<dbReference type="AlphaFoldDB" id="K5W540"/>
<dbReference type="InParanoid" id="K5W540"/>
<dbReference type="OrthoDB" id="10006023at2759"/>
<evidence type="ECO:0000256" key="4">
    <source>
        <dbReference type="ARBA" id="ARBA00022737"/>
    </source>
</evidence>
<evidence type="ECO:0000313" key="8">
    <source>
        <dbReference type="EMBL" id="EKM54250.1"/>
    </source>
</evidence>
<evidence type="ECO:0000256" key="3">
    <source>
        <dbReference type="ARBA" id="ARBA00022490"/>
    </source>
</evidence>
<dbReference type="PANTHER" id="PTHR10130">
    <property type="entry name" value="PEROXISOMAL TARGETING SIGNAL 1 RECEPTOR PEX5"/>
    <property type="match status" value="1"/>
</dbReference>
<dbReference type="EMBL" id="JH930473">
    <property type="protein sequence ID" value="EKM54250.1"/>
    <property type="molecule type" value="Genomic_DNA"/>
</dbReference>
<sequence length="631" mass="69821">MSLQGLVSGSECAVPFNPLSQVLKHTEGDRSVQQLHHLPTTTGPATAEQDRSLARQFFEGAPQNGMPNGFSTMPHVLPPQMALHAPRVAPADLNGAWVEVHDRGLMMNQEHAQGSSGWASEFGGASHILPSGPVPQGQGFQQQQQPSYMSSMTSGMYGMRQGMMYPMNMGAVMSPPPIQATDKGKGKNREIDFDAAFAQLDEALGPSPEEAARVAEFDDVADLSEAMERAQLREAAEQNKERVGSDFETVWDHLKSSELPPPDEELAKWEAQYRELMESHRSDMDFDYGASLGEAWRNSEFDDEFTKTMFDDEGVPQLQPYMFEPENKYMDPSTHTSSSLNDAKALLEQGGSLTEVGLMLEAAIQKGDLGRGGYEAWILLGEVRSMDEREDASMRALNEGVKRAVETGAAGEGMISLAISFTNENYERASHTMLLRWLHARHPEFPIPQEAWDTLRGSAWASHERVTETFINLAREQHGRGELDADVQIGLGVLFYTHGLYDRAKDCFETALSVRPNDYLLWNRLGSSLSNGSKPEEALGAYKQALQLRPTYTRAIYNVGVACLNLGAHKEAAEHFLSTLVMQDSDGKGTKSDQVWITLSKTFTAMDRPDLADRARAGADLEVFRREGFDF</sequence>
<dbReference type="InterPro" id="IPR011990">
    <property type="entry name" value="TPR-like_helical_dom_sf"/>
</dbReference>
<dbReference type="FunCoup" id="K5W540">
    <property type="interactions" value="92"/>
</dbReference>
<dbReference type="PANTHER" id="PTHR10130:SF9">
    <property type="entry name" value="PEROXISOMAL TARGETING SIGNAL RECEPTOR"/>
    <property type="match status" value="1"/>
</dbReference>
<dbReference type="PROSITE" id="PS50005">
    <property type="entry name" value="TPR"/>
    <property type="match status" value="2"/>
</dbReference>
<keyword evidence="5 6" id="KW-0802">TPR repeat</keyword>
<accession>K5W540</accession>
<dbReference type="SUPFAM" id="SSF48452">
    <property type="entry name" value="TPR-like"/>
    <property type="match status" value="1"/>
</dbReference>
<evidence type="ECO:0000256" key="6">
    <source>
        <dbReference type="PROSITE-ProRule" id="PRU00339"/>
    </source>
</evidence>
<dbReference type="Proteomes" id="UP000008370">
    <property type="component" value="Unassembled WGS sequence"/>
</dbReference>
<keyword evidence="4" id="KW-0677">Repeat</keyword>
<evidence type="ECO:0000256" key="5">
    <source>
        <dbReference type="ARBA" id="ARBA00022803"/>
    </source>
</evidence>
<dbReference type="Gene3D" id="1.25.40.10">
    <property type="entry name" value="Tetratricopeptide repeat domain"/>
    <property type="match status" value="1"/>
</dbReference>
<dbReference type="STRING" id="650164.K5W540"/>
<feature type="repeat" description="TPR" evidence="6">
    <location>
        <begin position="485"/>
        <end position="518"/>
    </location>
</feature>
<feature type="compositionally biased region" description="Low complexity" evidence="7">
    <location>
        <begin position="134"/>
        <end position="146"/>
    </location>
</feature>
<evidence type="ECO:0000256" key="7">
    <source>
        <dbReference type="SAM" id="MobiDB-lite"/>
    </source>
</evidence>
<dbReference type="GO" id="GO:0005778">
    <property type="term" value="C:peroxisomal membrane"/>
    <property type="evidence" value="ECO:0007669"/>
    <property type="project" value="TreeGrafter"/>
</dbReference>
<feature type="repeat" description="TPR" evidence="6">
    <location>
        <begin position="519"/>
        <end position="552"/>
    </location>
</feature>
<dbReference type="HOGENOM" id="CLU_013516_3_1_1"/>
<keyword evidence="3" id="KW-0963">Cytoplasm</keyword>
<keyword evidence="9" id="KW-1185">Reference proteome</keyword>
<dbReference type="Pfam" id="PF13432">
    <property type="entry name" value="TPR_16"/>
    <property type="match status" value="1"/>
</dbReference>
<dbReference type="InterPro" id="IPR019734">
    <property type="entry name" value="TPR_rpt"/>
</dbReference>
<evidence type="ECO:0000256" key="2">
    <source>
        <dbReference type="ARBA" id="ARBA00005348"/>
    </source>
</evidence>
<comment type="subcellular location">
    <subcellularLocation>
        <location evidence="1">Cytoplasm</location>
    </subcellularLocation>
</comment>
<feature type="region of interest" description="Disordered" evidence="7">
    <location>
        <begin position="115"/>
        <end position="146"/>
    </location>
</feature>
<gene>
    <name evidence="8" type="ORF">PHACADRAFT_97499</name>
</gene>
<dbReference type="GO" id="GO:0005052">
    <property type="term" value="F:peroxisome matrix targeting signal-1 binding"/>
    <property type="evidence" value="ECO:0007669"/>
    <property type="project" value="TreeGrafter"/>
</dbReference>